<dbReference type="InterPro" id="IPR049449">
    <property type="entry name" value="TesB_ACOT8-like_N"/>
</dbReference>
<dbReference type="GO" id="GO:0009062">
    <property type="term" value="P:fatty acid catabolic process"/>
    <property type="evidence" value="ECO:0007669"/>
    <property type="project" value="TreeGrafter"/>
</dbReference>
<dbReference type="InterPro" id="IPR042171">
    <property type="entry name" value="Acyl-CoA_hotdog"/>
</dbReference>
<gene>
    <name evidence="5" type="ORF">EUX98_g1855</name>
</gene>
<dbReference type="GO" id="GO:0006637">
    <property type="term" value="P:acyl-CoA metabolic process"/>
    <property type="evidence" value="ECO:0007669"/>
    <property type="project" value="InterPro"/>
</dbReference>
<evidence type="ECO:0000259" key="3">
    <source>
        <dbReference type="Pfam" id="PF13622"/>
    </source>
</evidence>
<dbReference type="GO" id="GO:0005782">
    <property type="term" value="C:peroxisomal matrix"/>
    <property type="evidence" value="ECO:0007669"/>
    <property type="project" value="UniProtKB-SubCell"/>
</dbReference>
<evidence type="ECO:0000259" key="4">
    <source>
        <dbReference type="Pfam" id="PF20789"/>
    </source>
</evidence>
<reference evidence="5 6" key="1">
    <citation type="submission" date="2019-02" db="EMBL/GenBank/DDBJ databases">
        <title>Genome sequencing of the rare red list fungi Antrodiella citrinella (Flaviporus citrinellus).</title>
        <authorList>
            <person name="Buettner E."/>
            <person name="Kellner H."/>
        </authorList>
    </citation>
    <scope>NUCLEOTIDE SEQUENCE [LARGE SCALE GENOMIC DNA]</scope>
    <source>
        <strain evidence="5 6">DSM 108506</strain>
    </source>
</reference>
<dbReference type="Pfam" id="PF20789">
    <property type="entry name" value="4HBT_3C"/>
    <property type="match status" value="1"/>
</dbReference>
<dbReference type="Proteomes" id="UP000308730">
    <property type="component" value="Unassembled WGS sequence"/>
</dbReference>
<comment type="caution">
    <text evidence="5">The sequence shown here is derived from an EMBL/GenBank/DDBJ whole genome shotgun (WGS) entry which is preliminary data.</text>
</comment>
<evidence type="ECO:0000313" key="5">
    <source>
        <dbReference type="EMBL" id="THH32346.1"/>
    </source>
</evidence>
<name>A0A4S4N0G2_9APHY</name>
<sequence>MSEAPTPTPVPAVHDQTEPQHISTSLEVETLDNNLFRSKSLHVPTQARGVFGGQVISQALVCATRCVEPAYYLNSMHCYFLLSASPIVPIIYNVDRKGKTVFIMLCSFQRPESWQPHNYQMPMPPNVPAPEQCQDTQIVYSRYLERPDVKPEVREFLEEFVKERLQSPLCIRHAHIRVLADGGKTVMTWFKVRNMSNYTPGFQKCILSYISDSNFIGAAAKVLDVDRFQKGDKHLSMTSTLDHSIWFYDNDFDCGDWILYVVDTPRARLGRAVVIGRMYTANGKLIAVTSQEGVMRVDVPGPDVPKLMSKL</sequence>
<comment type="similarity">
    <text evidence="1">Belongs to the C/M/P thioester hydrolase family.</text>
</comment>
<protein>
    <recommendedName>
        <fullName evidence="7">Acyl-CoA thioesterase II domain-containing protein</fullName>
    </recommendedName>
</protein>
<evidence type="ECO:0000256" key="2">
    <source>
        <dbReference type="ARBA" id="ARBA00022801"/>
    </source>
</evidence>
<dbReference type="OrthoDB" id="68328at2759"/>
<dbReference type="InterPro" id="IPR003703">
    <property type="entry name" value="Acyl_CoA_thio"/>
</dbReference>
<dbReference type="PANTHER" id="PTHR11066">
    <property type="entry name" value="ACYL-COA THIOESTERASE"/>
    <property type="match status" value="1"/>
</dbReference>
<dbReference type="Pfam" id="PF13622">
    <property type="entry name" value="4HBT_3"/>
    <property type="match status" value="1"/>
</dbReference>
<dbReference type="InterPro" id="IPR049450">
    <property type="entry name" value="ACOT8-like_C"/>
</dbReference>
<keyword evidence="2" id="KW-0378">Hydrolase</keyword>
<feature type="domain" description="Acyl-CoA thioesterase-like N-terminal HotDog" evidence="3">
    <location>
        <begin position="44"/>
        <end position="96"/>
    </location>
</feature>
<dbReference type="SUPFAM" id="SSF54637">
    <property type="entry name" value="Thioesterase/thiol ester dehydrase-isomerase"/>
    <property type="match status" value="2"/>
</dbReference>
<evidence type="ECO:0000313" key="6">
    <source>
        <dbReference type="Proteomes" id="UP000308730"/>
    </source>
</evidence>
<dbReference type="InterPro" id="IPR029069">
    <property type="entry name" value="HotDog_dom_sf"/>
</dbReference>
<dbReference type="Gene3D" id="2.40.160.210">
    <property type="entry name" value="Acyl-CoA thioesterase, double hotdog domain"/>
    <property type="match status" value="1"/>
</dbReference>
<dbReference type="CDD" id="cd03445">
    <property type="entry name" value="Thioesterase_II_repeat2"/>
    <property type="match status" value="1"/>
</dbReference>
<evidence type="ECO:0008006" key="7">
    <source>
        <dbReference type="Google" id="ProtNLM"/>
    </source>
</evidence>
<dbReference type="GO" id="GO:0047617">
    <property type="term" value="F:fatty acyl-CoA hydrolase activity"/>
    <property type="evidence" value="ECO:0007669"/>
    <property type="project" value="InterPro"/>
</dbReference>
<dbReference type="AlphaFoldDB" id="A0A4S4N0G2"/>
<proteinExistence type="inferred from homology"/>
<dbReference type="EMBL" id="SGPM01000024">
    <property type="protein sequence ID" value="THH32346.1"/>
    <property type="molecule type" value="Genomic_DNA"/>
</dbReference>
<feature type="domain" description="Acyl-CoA thioesterase-like C-terminal" evidence="4">
    <location>
        <begin position="180"/>
        <end position="295"/>
    </location>
</feature>
<organism evidence="5 6">
    <name type="scientific">Antrodiella citrinella</name>
    <dbReference type="NCBI Taxonomy" id="2447956"/>
    <lineage>
        <taxon>Eukaryota</taxon>
        <taxon>Fungi</taxon>
        <taxon>Dikarya</taxon>
        <taxon>Basidiomycota</taxon>
        <taxon>Agaricomycotina</taxon>
        <taxon>Agaricomycetes</taxon>
        <taxon>Polyporales</taxon>
        <taxon>Steccherinaceae</taxon>
        <taxon>Antrodiella</taxon>
    </lineage>
</organism>
<accession>A0A4S4N0G2</accession>
<dbReference type="CDD" id="cd03444">
    <property type="entry name" value="Thioesterase_II_repeat1"/>
    <property type="match status" value="1"/>
</dbReference>
<dbReference type="PANTHER" id="PTHR11066:SF34">
    <property type="entry name" value="ACYL-COENZYME A THIOESTERASE 8"/>
    <property type="match status" value="1"/>
</dbReference>
<keyword evidence="6" id="KW-1185">Reference proteome</keyword>
<evidence type="ECO:0000256" key="1">
    <source>
        <dbReference type="ARBA" id="ARBA00006538"/>
    </source>
</evidence>